<keyword evidence="10" id="KW-0539">Nucleus</keyword>
<evidence type="ECO:0000256" key="9">
    <source>
        <dbReference type="ARBA" id="ARBA00023212"/>
    </source>
</evidence>
<feature type="domain" description="Trichohyalin-plectin-homology" evidence="15">
    <location>
        <begin position="72"/>
        <end position="418"/>
    </location>
</feature>
<feature type="coiled-coil region" evidence="14">
    <location>
        <begin position="190"/>
        <end position="217"/>
    </location>
</feature>
<feature type="coiled-coil region" evidence="14">
    <location>
        <begin position="77"/>
        <end position="114"/>
    </location>
</feature>
<gene>
    <name evidence="16" type="ORF">TVY486_0603910</name>
</gene>
<name>G0TXB0_TRYVY</name>
<keyword evidence="7 14" id="KW-0175">Coiled coil</keyword>
<evidence type="ECO:0000256" key="2">
    <source>
        <dbReference type="ARBA" id="ARBA00004611"/>
    </source>
</evidence>
<keyword evidence="12" id="KW-0966">Cell projection</keyword>
<evidence type="ECO:0000256" key="6">
    <source>
        <dbReference type="ARBA" id="ARBA00022846"/>
    </source>
</evidence>
<evidence type="ECO:0000259" key="15">
    <source>
        <dbReference type="Pfam" id="PF13868"/>
    </source>
</evidence>
<comment type="similarity">
    <text evidence="3">Belongs to the MNS1 family.</text>
</comment>
<proteinExistence type="inferred from homology"/>
<feature type="coiled-coil region" evidence="14">
    <location>
        <begin position="255"/>
        <end position="406"/>
    </location>
</feature>
<dbReference type="PANTHER" id="PTHR19265">
    <property type="entry name" value="MEIOSIS-SPECIFIC NUCLEAR STRUCTURAL PROTEIN 1"/>
    <property type="match status" value="1"/>
</dbReference>
<dbReference type="OMA" id="QIRNQMV"/>
<dbReference type="AlphaFoldDB" id="G0TXB0"/>
<evidence type="ECO:0000256" key="1">
    <source>
        <dbReference type="ARBA" id="ARBA00004123"/>
    </source>
</evidence>
<comment type="subcellular location">
    <subcellularLocation>
        <location evidence="2">Cytoplasm</location>
        <location evidence="2">Cytoskeleton</location>
        <location evidence="2">Flagellum axoneme</location>
    </subcellularLocation>
    <subcellularLocation>
        <location evidence="1">Nucleus</location>
    </subcellularLocation>
</comment>
<dbReference type="VEuPathDB" id="TriTrypDB:TvY486_0603910"/>
<keyword evidence="6" id="KW-0282">Flagellum</keyword>
<keyword evidence="9" id="KW-0206">Cytoskeleton</keyword>
<dbReference type="PANTHER" id="PTHR19265:SF0">
    <property type="entry name" value="MEIOSIS-SPECIFIC NUCLEAR STRUCTURAL PROTEIN 1"/>
    <property type="match status" value="1"/>
</dbReference>
<evidence type="ECO:0000313" key="16">
    <source>
        <dbReference type="EMBL" id="CCC48600.1"/>
    </source>
</evidence>
<evidence type="ECO:0000256" key="7">
    <source>
        <dbReference type="ARBA" id="ARBA00023054"/>
    </source>
</evidence>
<dbReference type="EMBL" id="HE573022">
    <property type="protein sequence ID" value="CCC48600.1"/>
    <property type="molecule type" value="Genomic_DNA"/>
</dbReference>
<accession>G0TXB0</accession>
<evidence type="ECO:0000256" key="5">
    <source>
        <dbReference type="ARBA" id="ARBA00022490"/>
    </source>
</evidence>
<dbReference type="Pfam" id="PF13868">
    <property type="entry name" value="TPH"/>
    <property type="match status" value="1"/>
</dbReference>
<evidence type="ECO:0000256" key="12">
    <source>
        <dbReference type="ARBA" id="ARBA00023273"/>
    </source>
</evidence>
<dbReference type="InterPro" id="IPR026504">
    <property type="entry name" value="MNS1"/>
</dbReference>
<dbReference type="GO" id="GO:0005634">
    <property type="term" value="C:nucleus"/>
    <property type="evidence" value="ECO:0007669"/>
    <property type="project" value="UniProtKB-SubCell"/>
</dbReference>
<feature type="coiled-coil region" evidence="14">
    <location>
        <begin position="19"/>
        <end position="48"/>
    </location>
</feature>
<organism evidence="16">
    <name type="scientific">Trypanosoma vivax (strain Y486)</name>
    <dbReference type="NCBI Taxonomy" id="1055687"/>
    <lineage>
        <taxon>Eukaryota</taxon>
        <taxon>Discoba</taxon>
        <taxon>Euglenozoa</taxon>
        <taxon>Kinetoplastea</taxon>
        <taxon>Metakinetoplastina</taxon>
        <taxon>Trypanosomatida</taxon>
        <taxon>Trypanosomatidae</taxon>
        <taxon>Trypanosoma</taxon>
        <taxon>Duttonella</taxon>
    </lineage>
</organism>
<evidence type="ECO:0000256" key="4">
    <source>
        <dbReference type="ARBA" id="ARBA00014813"/>
    </source>
</evidence>
<evidence type="ECO:0000256" key="10">
    <source>
        <dbReference type="ARBA" id="ARBA00023242"/>
    </source>
</evidence>
<keyword evidence="11" id="KW-0469">Meiosis</keyword>
<comment type="function">
    <text evidence="13">Microtubule inner protein (MIP) part of the dynein-decorated doublet microtubules (DMTs) in cilia axoneme, which is required for motile cilia beating. May play a role in the control of meiotic division and germ cell differentiation through regulation of pairing and recombination during meiosis. Required for sperm flagella assembly. May play a role in the assembly and function of the outer dynein arm-docking complex (ODA-DC). ODA-DC mediates outer dynein arms (ODA) binding onto the axonemal doublet microtubules.</text>
</comment>
<protein>
    <recommendedName>
        <fullName evidence="4">Meiosis-specific nuclear structural protein 1</fullName>
    </recommendedName>
</protein>
<reference evidence="16" key="1">
    <citation type="journal article" date="2012" name="Proc. Natl. Acad. Sci. U.S.A.">
        <title>Antigenic diversity is generated by distinct evolutionary mechanisms in African trypanosome species.</title>
        <authorList>
            <person name="Jackson A.P."/>
            <person name="Berry A."/>
            <person name="Aslett M."/>
            <person name="Allison H.C."/>
            <person name="Burton P."/>
            <person name="Vavrova-Anderson J."/>
            <person name="Brown R."/>
            <person name="Browne H."/>
            <person name="Corton N."/>
            <person name="Hauser H."/>
            <person name="Gamble J."/>
            <person name="Gilderthorp R."/>
            <person name="Marcello L."/>
            <person name="McQuillan J."/>
            <person name="Otto T.D."/>
            <person name="Quail M.A."/>
            <person name="Sanders M.J."/>
            <person name="van Tonder A."/>
            <person name="Ginger M.L."/>
            <person name="Field M.C."/>
            <person name="Barry J.D."/>
            <person name="Hertz-Fowler C."/>
            <person name="Berriman M."/>
        </authorList>
    </citation>
    <scope>NUCLEOTIDE SEQUENCE</scope>
    <source>
        <strain evidence="16">Y486</strain>
    </source>
</reference>
<keyword evidence="8" id="KW-0969">Cilium</keyword>
<evidence type="ECO:0000256" key="14">
    <source>
        <dbReference type="SAM" id="Coils"/>
    </source>
</evidence>
<sequence length="436" mass="52913">MDASNARVERLRRVNRYKAVQAELAREREEAEFNLMRERKLAAAARDEALAKELAEEQRLKLKEEKMIQFVRDLPELRNLEAQLKHARMRQDRAEQVEENKKMREQRLQEERDHIAYLDEQDRLAKLKDDERRQRDIQAFHQHQAAQLSIIEERRAKNEREAEARRRERIAVDAVVARVQEKEFLNALERHEKQRQLQAEQEEFVRLRKEVMEAERQRQLREDAAIEAYHAEQGRRKETDEKLMREKEAIKARILEEQSRKMAEERAKRDELESLLNNYYEAERIAKERQAIKDEKEKRDRLAEEVKQENWKLIQERRRLKEQERAEDAMLRQKAMEALALKEKMDKLEKEKQIQLKKEEMKETEKRLERFRELKREEERQAALVQEQERRREAELKEYIRRAREQLLAQYIPSLGAFAPSHVLTAEEKKQYGILK</sequence>
<evidence type="ECO:0000256" key="8">
    <source>
        <dbReference type="ARBA" id="ARBA00023069"/>
    </source>
</evidence>
<dbReference type="InterPro" id="IPR043597">
    <property type="entry name" value="TPH_dom"/>
</dbReference>
<evidence type="ECO:0000256" key="3">
    <source>
        <dbReference type="ARBA" id="ARBA00009158"/>
    </source>
</evidence>
<evidence type="ECO:0000256" key="11">
    <source>
        <dbReference type="ARBA" id="ARBA00023254"/>
    </source>
</evidence>
<evidence type="ECO:0000256" key="13">
    <source>
        <dbReference type="ARBA" id="ARBA00046114"/>
    </source>
</evidence>
<keyword evidence="5" id="KW-0963">Cytoplasm</keyword>
<dbReference type="GO" id="GO:0051321">
    <property type="term" value="P:meiotic cell cycle"/>
    <property type="evidence" value="ECO:0007669"/>
    <property type="project" value="UniProtKB-KW"/>
</dbReference>